<evidence type="ECO:0000313" key="2">
    <source>
        <dbReference type="Proteomes" id="UP000305539"/>
    </source>
</evidence>
<keyword evidence="2" id="KW-1185">Reference proteome</keyword>
<organism evidence="1 2">
    <name type="scientific">Trinickia terrae</name>
    <dbReference type="NCBI Taxonomy" id="2571161"/>
    <lineage>
        <taxon>Bacteria</taxon>
        <taxon>Pseudomonadati</taxon>
        <taxon>Pseudomonadota</taxon>
        <taxon>Betaproteobacteria</taxon>
        <taxon>Burkholderiales</taxon>
        <taxon>Burkholderiaceae</taxon>
        <taxon>Trinickia</taxon>
    </lineage>
</organism>
<dbReference type="AlphaFoldDB" id="A0A4U1IDP2"/>
<comment type="caution">
    <text evidence="1">The sequence shown here is derived from an EMBL/GenBank/DDBJ whole genome shotgun (WGS) entry which is preliminary data.</text>
</comment>
<accession>A0A4U1IDP2</accession>
<evidence type="ECO:0000313" key="1">
    <source>
        <dbReference type="EMBL" id="TKC91772.1"/>
    </source>
</evidence>
<name>A0A4U1IDP2_9BURK</name>
<dbReference type="Proteomes" id="UP000305539">
    <property type="component" value="Unassembled WGS sequence"/>
</dbReference>
<dbReference type="RefSeq" id="WP_136892804.1">
    <property type="nucleotide sequence ID" value="NZ_SWJE01000002.1"/>
</dbReference>
<proteinExistence type="predicted"/>
<protein>
    <submittedName>
        <fullName evidence="1">Uncharacterized protein</fullName>
    </submittedName>
</protein>
<gene>
    <name evidence="1" type="ORF">FAZ69_04850</name>
</gene>
<sequence>MPSEAALLSMMIAQSGGILACSMNGNSTEIEQRIGSGSPIAVMMAASLPKFPHRGHGHLCGAGLEVLAASRPVHVTLPARRACGQEEKGALHII</sequence>
<reference evidence="1 2" key="1">
    <citation type="submission" date="2019-04" db="EMBL/GenBank/DDBJ databases">
        <title>Trinickia sp. 7GSK02, isolated from subtropical forest soil.</title>
        <authorList>
            <person name="Gao Z.-H."/>
            <person name="Qiu L.-H."/>
        </authorList>
    </citation>
    <scope>NUCLEOTIDE SEQUENCE [LARGE SCALE GENOMIC DNA]</scope>
    <source>
        <strain evidence="1 2">7GSK02</strain>
    </source>
</reference>
<dbReference type="EMBL" id="SWJE01000002">
    <property type="protein sequence ID" value="TKC91772.1"/>
    <property type="molecule type" value="Genomic_DNA"/>
</dbReference>